<gene>
    <name evidence="1" type="ORF">PENTCL1PPCAC_26513</name>
</gene>
<proteinExistence type="predicted"/>
<dbReference type="EMBL" id="BTSX01000006">
    <property type="protein sequence ID" value="GMT04339.1"/>
    <property type="molecule type" value="Genomic_DNA"/>
</dbReference>
<name>A0AAV5UBQ1_9BILA</name>
<sequence length="121" mass="14407">ITVEDPLGIHYAVKILSETHYIDLERYIKVAYLIKTPYYHFMKRRMVEFPNETVSDSSQYDDCISLVSRYFPFVMSAIKKDSTPQEFFDWVQNATAAVKKAFYRQIDDSDFLEPFDKVRKR</sequence>
<keyword evidence="2" id="KW-1185">Reference proteome</keyword>
<dbReference type="Proteomes" id="UP001432027">
    <property type="component" value="Unassembled WGS sequence"/>
</dbReference>
<accession>A0AAV5UBQ1</accession>
<protein>
    <recommendedName>
        <fullName evidence="3">Peptidase</fullName>
    </recommendedName>
</protein>
<organism evidence="1 2">
    <name type="scientific">Pristionchus entomophagus</name>
    <dbReference type="NCBI Taxonomy" id="358040"/>
    <lineage>
        <taxon>Eukaryota</taxon>
        <taxon>Metazoa</taxon>
        <taxon>Ecdysozoa</taxon>
        <taxon>Nematoda</taxon>
        <taxon>Chromadorea</taxon>
        <taxon>Rhabditida</taxon>
        <taxon>Rhabditina</taxon>
        <taxon>Diplogasteromorpha</taxon>
        <taxon>Diplogasteroidea</taxon>
        <taxon>Neodiplogasteridae</taxon>
        <taxon>Pristionchus</taxon>
    </lineage>
</organism>
<comment type="caution">
    <text evidence="1">The sequence shown here is derived from an EMBL/GenBank/DDBJ whole genome shotgun (WGS) entry which is preliminary data.</text>
</comment>
<dbReference type="AlphaFoldDB" id="A0AAV5UBQ1"/>
<reference evidence="1" key="1">
    <citation type="submission" date="2023-10" db="EMBL/GenBank/DDBJ databases">
        <title>Genome assembly of Pristionchus species.</title>
        <authorList>
            <person name="Yoshida K."/>
            <person name="Sommer R.J."/>
        </authorList>
    </citation>
    <scope>NUCLEOTIDE SEQUENCE</scope>
    <source>
        <strain evidence="1">RS0144</strain>
    </source>
</reference>
<evidence type="ECO:0000313" key="1">
    <source>
        <dbReference type="EMBL" id="GMT04339.1"/>
    </source>
</evidence>
<evidence type="ECO:0000313" key="2">
    <source>
        <dbReference type="Proteomes" id="UP001432027"/>
    </source>
</evidence>
<feature type="non-terminal residue" evidence="1">
    <location>
        <position position="1"/>
    </location>
</feature>
<evidence type="ECO:0008006" key="3">
    <source>
        <dbReference type="Google" id="ProtNLM"/>
    </source>
</evidence>